<evidence type="ECO:0008006" key="3">
    <source>
        <dbReference type="Google" id="ProtNLM"/>
    </source>
</evidence>
<keyword evidence="2" id="KW-1185">Reference proteome</keyword>
<dbReference type="Proteomes" id="UP000274391">
    <property type="component" value="Unassembled WGS sequence"/>
</dbReference>
<dbReference type="OrthoDB" id="8549922at2"/>
<dbReference type="SUPFAM" id="SSF53756">
    <property type="entry name" value="UDP-Glycosyltransferase/glycogen phosphorylase"/>
    <property type="match status" value="1"/>
</dbReference>
<name>A0A3P3W435_9MICO</name>
<sequence>MTKLLRILAPSAWSIGELANAIELAKRLPEGWRAEVLVSAKHLDYAQAAGVATRVLPRGRAAAAAVREAVSDAEVSGILLADHHLLGLERVGFGYDDLASRTAPLVAFDSLAFGVGPTRLKLAVSRGSEDPMLRRWFPPEVDLDRVPDGVPLLRPVPVAAPISETLETSRTARIRSLDLYGESGPWGDAAVTEPERIRSRLGVEPHRKLVVVAMSNWASMAMTKPGLGGPNRERDAYLQLRFTWLHELMRRLDEPIALVGVSAEGFDAEGADVQTIATGFLPLAEFTELLAAADLYLTDNLTSGAMARAVLLGTPAVTLTREAEWHTEDAFVTAWLAQMRAGFPASDFDYLVNPFGWIDELQPLLANNAYLAALPRIHAHDLDGQVRACRTALDSTAQLARAALNAARGALPSGSEALLAALDAAS</sequence>
<dbReference type="InterPro" id="IPR045945">
    <property type="entry name" value="DUF6365"/>
</dbReference>
<gene>
    <name evidence="1" type="ORF">EG850_04580</name>
</gene>
<organism evidence="1 2">
    <name type="scientific">Gulosibacter macacae</name>
    <dbReference type="NCBI Taxonomy" id="2488791"/>
    <lineage>
        <taxon>Bacteria</taxon>
        <taxon>Bacillati</taxon>
        <taxon>Actinomycetota</taxon>
        <taxon>Actinomycetes</taxon>
        <taxon>Micrococcales</taxon>
        <taxon>Microbacteriaceae</taxon>
        <taxon>Gulosibacter</taxon>
    </lineage>
</organism>
<accession>A0A3P3W435</accession>
<protein>
    <recommendedName>
        <fullName evidence="3">Glycosyltransferase</fullName>
    </recommendedName>
</protein>
<evidence type="ECO:0000313" key="2">
    <source>
        <dbReference type="Proteomes" id="UP000274391"/>
    </source>
</evidence>
<dbReference type="AlphaFoldDB" id="A0A3P3W435"/>
<dbReference type="RefSeq" id="WP_124970643.1">
    <property type="nucleotide sequence ID" value="NZ_RQVS01000004.1"/>
</dbReference>
<dbReference type="Pfam" id="PF19892">
    <property type="entry name" value="DUF6365"/>
    <property type="match status" value="1"/>
</dbReference>
<reference evidence="1 2" key="1">
    <citation type="submission" date="2018-11" db="EMBL/GenBank/DDBJ databases">
        <title>YIM 102482-1 draft genome.</title>
        <authorList>
            <person name="Li G."/>
            <person name="Jiang Y."/>
        </authorList>
    </citation>
    <scope>NUCLEOTIDE SEQUENCE [LARGE SCALE GENOMIC DNA]</scope>
    <source>
        <strain evidence="1 2">YIM 102482-1</strain>
    </source>
</reference>
<dbReference type="EMBL" id="RQVS01000004">
    <property type="protein sequence ID" value="RRJ87583.1"/>
    <property type="molecule type" value="Genomic_DNA"/>
</dbReference>
<evidence type="ECO:0000313" key="1">
    <source>
        <dbReference type="EMBL" id="RRJ87583.1"/>
    </source>
</evidence>
<proteinExistence type="predicted"/>
<comment type="caution">
    <text evidence="1">The sequence shown here is derived from an EMBL/GenBank/DDBJ whole genome shotgun (WGS) entry which is preliminary data.</text>
</comment>